<organism evidence="1 2">
    <name type="scientific">Diploptera punctata</name>
    <name type="common">Pacific beetle cockroach</name>
    <dbReference type="NCBI Taxonomy" id="6984"/>
    <lineage>
        <taxon>Eukaryota</taxon>
        <taxon>Metazoa</taxon>
        <taxon>Ecdysozoa</taxon>
        <taxon>Arthropoda</taxon>
        <taxon>Hexapoda</taxon>
        <taxon>Insecta</taxon>
        <taxon>Pterygota</taxon>
        <taxon>Neoptera</taxon>
        <taxon>Polyneoptera</taxon>
        <taxon>Dictyoptera</taxon>
        <taxon>Blattodea</taxon>
        <taxon>Blaberoidea</taxon>
        <taxon>Blaberidae</taxon>
        <taxon>Diplopterinae</taxon>
        <taxon>Diploptera</taxon>
    </lineage>
</organism>
<keyword evidence="2" id="KW-1185">Reference proteome</keyword>
<reference evidence="1" key="1">
    <citation type="journal article" date="2023" name="IScience">
        <title>Live-bearing cockroach genome reveals convergent evolutionary mechanisms linked to viviparity in insects and beyond.</title>
        <authorList>
            <person name="Fouks B."/>
            <person name="Harrison M.C."/>
            <person name="Mikhailova A.A."/>
            <person name="Marchal E."/>
            <person name="English S."/>
            <person name="Carruthers M."/>
            <person name="Jennings E.C."/>
            <person name="Chiamaka E.L."/>
            <person name="Frigard R.A."/>
            <person name="Pippel M."/>
            <person name="Attardo G.M."/>
            <person name="Benoit J.B."/>
            <person name="Bornberg-Bauer E."/>
            <person name="Tobe S.S."/>
        </authorList>
    </citation>
    <scope>NUCLEOTIDE SEQUENCE</scope>
    <source>
        <strain evidence="1">Stay&amp;Tobe</strain>
    </source>
</reference>
<reference evidence="1" key="2">
    <citation type="submission" date="2023-05" db="EMBL/GenBank/DDBJ databases">
        <authorList>
            <person name="Fouks B."/>
        </authorList>
    </citation>
    <scope>NUCLEOTIDE SEQUENCE</scope>
    <source>
        <strain evidence="1">Stay&amp;Tobe</strain>
        <tissue evidence="1">Testes</tissue>
    </source>
</reference>
<evidence type="ECO:0000313" key="2">
    <source>
        <dbReference type="Proteomes" id="UP001233999"/>
    </source>
</evidence>
<evidence type="ECO:0000313" key="1">
    <source>
        <dbReference type="EMBL" id="KAJ9575920.1"/>
    </source>
</evidence>
<proteinExistence type="predicted"/>
<feature type="non-terminal residue" evidence="1">
    <location>
        <position position="1"/>
    </location>
</feature>
<gene>
    <name evidence="1" type="ORF">L9F63_007232</name>
</gene>
<feature type="non-terminal residue" evidence="1">
    <location>
        <position position="70"/>
    </location>
</feature>
<comment type="caution">
    <text evidence="1">The sequence shown here is derived from an EMBL/GenBank/DDBJ whole genome shotgun (WGS) entry which is preliminary data.</text>
</comment>
<dbReference type="EMBL" id="JASPKZ010009814">
    <property type="protein sequence ID" value="KAJ9575920.1"/>
    <property type="molecule type" value="Genomic_DNA"/>
</dbReference>
<dbReference type="AlphaFoldDB" id="A0AAD8E3I7"/>
<name>A0AAD8E3I7_DIPPU</name>
<accession>A0AAD8E3I7</accession>
<dbReference type="Proteomes" id="UP001233999">
    <property type="component" value="Unassembled WGS sequence"/>
</dbReference>
<sequence>YKNQIVLEHFFELLAWAIYKFIKSQSRLSDENCEWSNCYHHGKTFQKLGCSFSRDANHAIFRSETLFLYH</sequence>
<protein>
    <submittedName>
        <fullName evidence="1">Uncharacterized protein</fullName>
    </submittedName>
</protein>